<dbReference type="InterPro" id="IPR052776">
    <property type="entry name" value="Chloro_ReproSupport/MetalTrans"/>
</dbReference>
<dbReference type="AlphaFoldDB" id="A0A8K1CCZ0"/>
<feature type="compositionally biased region" description="Polar residues" evidence="1">
    <location>
        <begin position="195"/>
        <end position="222"/>
    </location>
</feature>
<feature type="transmembrane region" description="Helical" evidence="2">
    <location>
        <begin position="96"/>
        <end position="116"/>
    </location>
</feature>
<feature type="transmembrane region" description="Helical" evidence="2">
    <location>
        <begin position="277"/>
        <end position="298"/>
    </location>
</feature>
<dbReference type="PANTHER" id="PTHR33876:SF4">
    <property type="entry name" value="CHLOROPLAST PROTEIN FOR GROWTH AND FERTILITY 2"/>
    <property type="match status" value="1"/>
</dbReference>
<dbReference type="OrthoDB" id="669460at2759"/>
<organism evidence="3 4">
    <name type="scientific">Pythium oligandrum</name>
    <name type="common">Mycoparasitic fungus</name>
    <dbReference type="NCBI Taxonomy" id="41045"/>
    <lineage>
        <taxon>Eukaryota</taxon>
        <taxon>Sar</taxon>
        <taxon>Stramenopiles</taxon>
        <taxon>Oomycota</taxon>
        <taxon>Peronosporomycetes</taxon>
        <taxon>Pythiales</taxon>
        <taxon>Pythiaceae</taxon>
        <taxon>Pythium</taxon>
    </lineage>
</organism>
<sequence>MTSSWTMTRQLSGEDSSLTHASVGHIIGTGVLLGVVHVLTGPDHLSALAAMTTNSSWKAFALGIRWGCGHSLGLIIMALIFFAAGRSFDLNKVGVYCNYIVGVFMIALGLWTMYHIRKKYQKQLKADTESVRCTPSTPVVVRVHSNGSNEVTHEAMVPLASRQASHEIHIQEHEEHCESPNVSPFHLVDGHSDDLPSQSDGRSSRRLSQTSSMDANKLQSSKPGRCSPRRCTNWSFHNPATQRVTALIVGIVHGIAGPGGILGVLPAVVMDNWGKSVAYLASFCVSSILIMGVFAALYGEITGRLSRNSVLIEFRIGIFSSMFSIVVGVAWIILQATGQFNKIFE</sequence>
<protein>
    <submittedName>
        <fullName evidence="3">Uncharacterized protein</fullName>
    </submittedName>
</protein>
<dbReference type="EMBL" id="SPLM01000077">
    <property type="protein sequence ID" value="TMW61119.1"/>
    <property type="molecule type" value="Genomic_DNA"/>
</dbReference>
<evidence type="ECO:0000313" key="4">
    <source>
        <dbReference type="Proteomes" id="UP000794436"/>
    </source>
</evidence>
<keyword evidence="2" id="KW-0812">Transmembrane</keyword>
<keyword evidence="2" id="KW-1133">Transmembrane helix</keyword>
<comment type="caution">
    <text evidence="3">The sequence shown here is derived from an EMBL/GenBank/DDBJ whole genome shotgun (WGS) entry which is preliminary data.</text>
</comment>
<name>A0A8K1CCZ0_PYTOL</name>
<evidence type="ECO:0000256" key="2">
    <source>
        <dbReference type="SAM" id="Phobius"/>
    </source>
</evidence>
<dbReference type="Proteomes" id="UP000794436">
    <property type="component" value="Unassembled WGS sequence"/>
</dbReference>
<feature type="transmembrane region" description="Helical" evidence="2">
    <location>
        <begin position="60"/>
        <end position="84"/>
    </location>
</feature>
<feature type="transmembrane region" description="Helical" evidence="2">
    <location>
        <begin position="244"/>
        <end position="265"/>
    </location>
</feature>
<evidence type="ECO:0000256" key="1">
    <source>
        <dbReference type="SAM" id="MobiDB-lite"/>
    </source>
</evidence>
<feature type="transmembrane region" description="Helical" evidence="2">
    <location>
        <begin position="310"/>
        <end position="334"/>
    </location>
</feature>
<proteinExistence type="predicted"/>
<keyword evidence="4" id="KW-1185">Reference proteome</keyword>
<evidence type="ECO:0000313" key="3">
    <source>
        <dbReference type="EMBL" id="TMW61119.1"/>
    </source>
</evidence>
<dbReference type="InterPro" id="IPR036259">
    <property type="entry name" value="MFS_trans_sf"/>
</dbReference>
<accession>A0A8K1CCZ0</accession>
<dbReference type="PANTHER" id="PTHR33876">
    <property type="entry name" value="UNNAMED PRODUCT"/>
    <property type="match status" value="1"/>
</dbReference>
<dbReference type="SUPFAM" id="SSF103473">
    <property type="entry name" value="MFS general substrate transporter"/>
    <property type="match status" value="1"/>
</dbReference>
<gene>
    <name evidence="3" type="ORF">Poli38472_013582</name>
</gene>
<reference evidence="3" key="1">
    <citation type="submission" date="2019-03" db="EMBL/GenBank/DDBJ databases">
        <title>Long read genome sequence of the mycoparasitic Pythium oligandrum ATCC 38472 isolated from sugarbeet rhizosphere.</title>
        <authorList>
            <person name="Gaulin E."/>
        </authorList>
    </citation>
    <scope>NUCLEOTIDE SEQUENCE</scope>
    <source>
        <strain evidence="3">ATCC 38472_TT</strain>
    </source>
</reference>
<feature type="region of interest" description="Disordered" evidence="1">
    <location>
        <begin position="188"/>
        <end position="230"/>
    </location>
</feature>
<keyword evidence="2" id="KW-0472">Membrane</keyword>